<dbReference type="InterPro" id="IPR013974">
    <property type="entry name" value="SAF"/>
</dbReference>
<keyword evidence="3" id="KW-0282">Flagellum</keyword>
<evidence type="ECO:0000256" key="1">
    <source>
        <dbReference type="SAM" id="SignalP"/>
    </source>
</evidence>
<organism evidence="3 4">
    <name type="scientific">Cellulomonas fengjieae</name>
    <dbReference type="NCBI Taxonomy" id="2819978"/>
    <lineage>
        <taxon>Bacteria</taxon>
        <taxon>Bacillati</taxon>
        <taxon>Actinomycetota</taxon>
        <taxon>Actinomycetes</taxon>
        <taxon>Micrococcales</taxon>
        <taxon>Cellulomonadaceae</taxon>
        <taxon>Cellulomonas</taxon>
    </lineage>
</organism>
<dbReference type="Gene3D" id="3.90.1210.10">
    <property type="entry name" value="Antifreeze-like/N-acetylneuraminic acid synthase C-terminal domain"/>
    <property type="match status" value="1"/>
</dbReference>
<dbReference type="PROSITE" id="PS51257">
    <property type="entry name" value="PROKAR_LIPOPROTEIN"/>
    <property type="match status" value="1"/>
</dbReference>
<name>A0ABS3SLQ9_9CELL</name>
<keyword evidence="4" id="KW-1185">Reference proteome</keyword>
<comment type="caution">
    <text evidence="3">The sequence shown here is derived from an EMBL/GenBank/DDBJ whole genome shotgun (WGS) entry which is preliminary data.</text>
</comment>
<accession>A0ABS3SLQ9</accession>
<keyword evidence="3" id="KW-0969">Cilium</keyword>
<feature type="chain" id="PRO_5045443076" evidence="1">
    <location>
        <begin position="26"/>
        <end position="201"/>
    </location>
</feature>
<dbReference type="SMART" id="SM00858">
    <property type="entry name" value="SAF"/>
    <property type="match status" value="1"/>
</dbReference>
<dbReference type="EMBL" id="JAGFBM010000010">
    <property type="protein sequence ID" value="MBO3086597.1"/>
    <property type="molecule type" value="Genomic_DNA"/>
</dbReference>
<evidence type="ECO:0000313" key="4">
    <source>
        <dbReference type="Proteomes" id="UP000678317"/>
    </source>
</evidence>
<keyword evidence="3" id="KW-0966">Cell projection</keyword>
<feature type="domain" description="SAF" evidence="2">
    <location>
        <begin position="34"/>
        <end position="96"/>
    </location>
</feature>
<evidence type="ECO:0000259" key="2">
    <source>
        <dbReference type="SMART" id="SM00858"/>
    </source>
</evidence>
<evidence type="ECO:0000313" key="3">
    <source>
        <dbReference type="EMBL" id="MBO3086597.1"/>
    </source>
</evidence>
<protein>
    <submittedName>
        <fullName evidence="3">Flagellar biosynthesis protein FlgA</fullName>
    </submittedName>
</protein>
<dbReference type="Pfam" id="PF08666">
    <property type="entry name" value="SAF"/>
    <property type="match status" value="1"/>
</dbReference>
<dbReference type="Proteomes" id="UP000678317">
    <property type="component" value="Unassembled WGS sequence"/>
</dbReference>
<keyword evidence="1" id="KW-0732">Signal</keyword>
<feature type="signal peptide" evidence="1">
    <location>
        <begin position="1"/>
        <end position="25"/>
    </location>
</feature>
<dbReference type="CDD" id="cd11614">
    <property type="entry name" value="SAF_CpaB_FlgA_like"/>
    <property type="match status" value="1"/>
</dbReference>
<reference evidence="3 4" key="1">
    <citation type="submission" date="2021-03" db="EMBL/GenBank/DDBJ databases">
        <title>novel species in genus Cellulomonas.</title>
        <authorList>
            <person name="Zhang G."/>
        </authorList>
    </citation>
    <scope>NUCLEOTIDE SEQUENCE [LARGE SCALE GENOMIC DNA]</scope>
    <source>
        <strain evidence="4">zg-ZUI188</strain>
    </source>
</reference>
<proteinExistence type="predicted"/>
<sequence>MHLWRARFLVCAVLLGIAAGCTVQALRPPDPPTAAVVVAARDIAAGTDLTGADVRVARLPTAVAPRGAVTDPGDVVGSSTAVPLATGIPVLPGLLVADEVHGPPGTVVATVRFADPAVAGLLSAGMRVDVLAATPEGGPGGVVASRALVLPVTRRGASSAALGIGGTTDDSVPVLLAVAPHEAATLAGAAASALLSAVVVS</sequence>
<gene>
    <name evidence="3" type="ORF">J4035_18285</name>
</gene>